<keyword evidence="3" id="KW-1185">Reference proteome</keyword>
<dbReference type="Pfam" id="PF00005">
    <property type="entry name" value="ABC_tran"/>
    <property type="match status" value="1"/>
</dbReference>
<organism evidence="2 3">
    <name type="scientific">Actinokineospora soli</name>
    <dbReference type="NCBI Taxonomy" id="1048753"/>
    <lineage>
        <taxon>Bacteria</taxon>
        <taxon>Bacillati</taxon>
        <taxon>Actinomycetota</taxon>
        <taxon>Actinomycetes</taxon>
        <taxon>Pseudonocardiales</taxon>
        <taxon>Pseudonocardiaceae</taxon>
        <taxon>Actinokineospora</taxon>
    </lineage>
</organism>
<reference evidence="3" key="1">
    <citation type="journal article" date="2019" name="Int. J. Syst. Evol. Microbiol.">
        <title>The Global Catalogue of Microorganisms (GCM) 10K type strain sequencing project: providing services to taxonomists for standard genome sequencing and annotation.</title>
        <authorList>
            <consortium name="The Broad Institute Genomics Platform"/>
            <consortium name="The Broad Institute Genome Sequencing Center for Infectious Disease"/>
            <person name="Wu L."/>
            <person name="Ma J."/>
        </authorList>
    </citation>
    <scope>NUCLEOTIDE SEQUENCE [LARGE SCALE GENOMIC DNA]</scope>
    <source>
        <strain evidence="3">JCM 17695</strain>
    </source>
</reference>
<dbReference type="Proteomes" id="UP001596512">
    <property type="component" value="Unassembled WGS sequence"/>
</dbReference>
<dbReference type="Gene3D" id="3.40.50.300">
    <property type="entry name" value="P-loop containing nucleotide triphosphate hydrolases"/>
    <property type="match status" value="1"/>
</dbReference>
<proteinExistence type="predicted"/>
<accession>A0ABW2TQW9</accession>
<dbReference type="EMBL" id="JBHTEY010000004">
    <property type="protein sequence ID" value="MFC7616175.1"/>
    <property type="molecule type" value="Genomic_DNA"/>
</dbReference>
<dbReference type="PANTHER" id="PTHR43394:SF1">
    <property type="entry name" value="ATP-BINDING CASSETTE SUB-FAMILY B MEMBER 10, MITOCHONDRIAL"/>
    <property type="match status" value="1"/>
</dbReference>
<name>A0ABW2TQW9_9PSEU</name>
<dbReference type="InterPro" id="IPR027417">
    <property type="entry name" value="P-loop_NTPase"/>
</dbReference>
<dbReference type="PANTHER" id="PTHR43394">
    <property type="entry name" value="ATP-DEPENDENT PERMEASE MDL1, MITOCHONDRIAL"/>
    <property type="match status" value="1"/>
</dbReference>
<evidence type="ECO:0000313" key="2">
    <source>
        <dbReference type="EMBL" id="MFC7616175.1"/>
    </source>
</evidence>
<dbReference type="GO" id="GO:0005524">
    <property type="term" value="F:ATP binding"/>
    <property type="evidence" value="ECO:0007669"/>
    <property type="project" value="UniProtKB-KW"/>
</dbReference>
<feature type="domain" description="ABC transporter" evidence="1">
    <location>
        <begin position="21"/>
        <end position="60"/>
    </location>
</feature>
<sequence>MRTVLSDLGGAHLLRTLPDGLATRVGPGGAVLSTSERQLITLARALLRAPTFLVLDEPTSSLDESQDEALQRALHALRGHCTTIVIAHRTTTARACDTAALVRDGQVVAHGNPEDVLVHLDNIRGGRVAG</sequence>
<comment type="caution">
    <text evidence="2">The sequence shown here is derived from an EMBL/GenBank/DDBJ whole genome shotgun (WGS) entry which is preliminary data.</text>
</comment>
<dbReference type="InterPro" id="IPR003439">
    <property type="entry name" value="ABC_transporter-like_ATP-bd"/>
</dbReference>
<evidence type="ECO:0000313" key="3">
    <source>
        <dbReference type="Proteomes" id="UP001596512"/>
    </source>
</evidence>
<keyword evidence="2" id="KW-0067">ATP-binding</keyword>
<keyword evidence="2" id="KW-0547">Nucleotide-binding</keyword>
<evidence type="ECO:0000259" key="1">
    <source>
        <dbReference type="Pfam" id="PF00005"/>
    </source>
</evidence>
<dbReference type="SUPFAM" id="SSF52540">
    <property type="entry name" value="P-loop containing nucleoside triphosphate hydrolases"/>
    <property type="match status" value="1"/>
</dbReference>
<dbReference type="InterPro" id="IPR039421">
    <property type="entry name" value="Type_1_exporter"/>
</dbReference>
<gene>
    <name evidence="2" type="ORF">ACFQV2_24600</name>
</gene>
<protein>
    <submittedName>
        <fullName evidence="2">ATP-binding cassette domain-containing protein</fullName>
    </submittedName>
</protein>